<proteinExistence type="predicted"/>
<dbReference type="AlphaFoldDB" id="A0AAD4XU64"/>
<dbReference type="Proteomes" id="UP001202328">
    <property type="component" value="Unassembled WGS sequence"/>
</dbReference>
<evidence type="ECO:0000313" key="2">
    <source>
        <dbReference type="Proteomes" id="UP001202328"/>
    </source>
</evidence>
<reference evidence="1" key="1">
    <citation type="submission" date="2022-04" db="EMBL/GenBank/DDBJ databases">
        <title>A functionally conserved STORR gene fusion in Papaver species that diverged 16.8 million years ago.</title>
        <authorList>
            <person name="Catania T."/>
        </authorList>
    </citation>
    <scope>NUCLEOTIDE SEQUENCE</scope>
    <source>
        <strain evidence="1">S-188037</strain>
    </source>
</reference>
<accession>A0AAD4XU64</accession>
<comment type="caution">
    <text evidence="1">The sequence shown here is derived from an EMBL/GenBank/DDBJ whole genome shotgun (WGS) entry which is preliminary data.</text>
</comment>
<dbReference type="EMBL" id="JAJJMB010003897">
    <property type="protein sequence ID" value="KAI3945065.1"/>
    <property type="molecule type" value="Genomic_DNA"/>
</dbReference>
<organism evidence="1 2">
    <name type="scientific">Papaver atlanticum</name>
    <dbReference type="NCBI Taxonomy" id="357466"/>
    <lineage>
        <taxon>Eukaryota</taxon>
        <taxon>Viridiplantae</taxon>
        <taxon>Streptophyta</taxon>
        <taxon>Embryophyta</taxon>
        <taxon>Tracheophyta</taxon>
        <taxon>Spermatophyta</taxon>
        <taxon>Magnoliopsida</taxon>
        <taxon>Ranunculales</taxon>
        <taxon>Papaveraceae</taxon>
        <taxon>Papaveroideae</taxon>
        <taxon>Papaver</taxon>
    </lineage>
</organism>
<keyword evidence="2" id="KW-1185">Reference proteome</keyword>
<sequence length="45" mass="4726">MGKASLSEWSNSYGTGVPLDGVEKVDMAGYSSSTMPSHGCLTRKC</sequence>
<gene>
    <name evidence="1" type="ORF">MKW98_009869</name>
</gene>
<evidence type="ECO:0000313" key="1">
    <source>
        <dbReference type="EMBL" id="KAI3945065.1"/>
    </source>
</evidence>
<protein>
    <submittedName>
        <fullName evidence="1">Uncharacterized protein</fullName>
    </submittedName>
</protein>
<name>A0AAD4XU64_9MAGN</name>